<reference evidence="2 3" key="1">
    <citation type="journal article" date="2023" name="PLoS ONE">
        <title>Cytospora paraplurivora sp. nov. isolated from orchards with fruit tree decline syndrome in Ontario, Canada.</title>
        <authorList>
            <person name="Ilyukhin E."/>
            <person name="Nguyen H.D.T."/>
            <person name="Castle A.J."/>
            <person name="Ellouze W."/>
        </authorList>
    </citation>
    <scope>NUCLEOTIDE SEQUENCE [LARGE SCALE GENOMIC DNA]</scope>
    <source>
        <strain evidence="2 3">FDS-564</strain>
    </source>
</reference>
<evidence type="ECO:0008006" key="4">
    <source>
        <dbReference type="Google" id="ProtNLM"/>
    </source>
</evidence>
<gene>
    <name evidence="2" type="ORF">SLS53_001568</name>
</gene>
<comment type="caution">
    <text evidence="2">The sequence shown here is derived from an EMBL/GenBank/DDBJ whole genome shotgun (WGS) entry which is preliminary data.</text>
</comment>
<feature type="region of interest" description="Disordered" evidence="1">
    <location>
        <begin position="364"/>
        <end position="400"/>
    </location>
</feature>
<feature type="region of interest" description="Disordered" evidence="1">
    <location>
        <begin position="1"/>
        <end position="24"/>
    </location>
</feature>
<evidence type="ECO:0000256" key="1">
    <source>
        <dbReference type="SAM" id="MobiDB-lite"/>
    </source>
</evidence>
<proteinExistence type="predicted"/>
<name>A0AAN9UG03_9PEZI</name>
<evidence type="ECO:0000313" key="3">
    <source>
        <dbReference type="Proteomes" id="UP001320245"/>
    </source>
</evidence>
<organism evidence="2 3">
    <name type="scientific">Cytospora paraplurivora</name>
    <dbReference type="NCBI Taxonomy" id="2898453"/>
    <lineage>
        <taxon>Eukaryota</taxon>
        <taxon>Fungi</taxon>
        <taxon>Dikarya</taxon>
        <taxon>Ascomycota</taxon>
        <taxon>Pezizomycotina</taxon>
        <taxon>Sordariomycetes</taxon>
        <taxon>Sordariomycetidae</taxon>
        <taxon>Diaporthales</taxon>
        <taxon>Cytosporaceae</taxon>
        <taxon>Cytospora</taxon>
    </lineage>
</organism>
<evidence type="ECO:0000313" key="2">
    <source>
        <dbReference type="EMBL" id="KAK7747315.1"/>
    </source>
</evidence>
<keyword evidence="3" id="KW-1185">Reference proteome</keyword>
<protein>
    <recommendedName>
        <fullName evidence="4">Peroxin 20</fullName>
    </recommendedName>
</protein>
<feature type="compositionally biased region" description="Low complexity" evidence="1">
    <location>
        <begin position="386"/>
        <end position="400"/>
    </location>
</feature>
<dbReference type="AlphaFoldDB" id="A0AAN9UG03"/>
<dbReference type="Proteomes" id="UP001320245">
    <property type="component" value="Unassembled WGS sequence"/>
</dbReference>
<accession>A0AAN9UG03</accession>
<sequence>MADNLCGPSAPTKGLVNHLNGDRNLQQDRVVNSPVVAGSSSTFRSNTETPANMAAGDAAFAAFTATSTQPQVPTTNAHHMLPHGPAIHGGFNGAPQANTSWVRDFERMQLESGGYAAPVINPAGPLHQTTATQLSQMTQATSAPTLAHMGSGGGQMMMAPNVGPLGPSGLIPGSLPGFQHNQPAGTPIDQFNQYPRSVVLAANTEEALEAAFAAYDNDFSAEMDQWVAQHGPTEDDHHEAAMKELADDLDARRESGDPRVLTQKDPENRAAIKAQEDHELRKYASEILVTMAEGNDKFKKSSFNDLMRRIVNREVVIEGNEIVDVATGEPADLIARNLTDEPLIEVPPTPTAIIPPTEEEILLKKMAQTDVEREEPEAKEEPEGPPAQHQGAAAPPSAST</sequence>
<dbReference type="EMBL" id="JAJSPL020000004">
    <property type="protein sequence ID" value="KAK7747315.1"/>
    <property type="molecule type" value="Genomic_DNA"/>
</dbReference>